<dbReference type="SUPFAM" id="SSF90123">
    <property type="entry name" value="ABC transporter transmembrane region"/>
    <property type="match status" value="2"/>
</dbReference>
<feature type="domain" description="ABC transmembrane type-1" evidence="16">
    <location>
        <begin position="323"/>
        <end position="605"/>
    </location>
</feature>
<keyword evidence="10 14" id="KW-1133">Transmembrane helix</keyword>
<dbReference type="SUPFAM" id="SSF52540">
    <property type="entry name" value="P-loop containing nucleoside triphosphate hydrolases"/>
    <property type="match status" value="2"/>
</dbReference>
<keyword evidence="18" id="KW-1185">Reference proteome</keyword>
<name>A0A7K6L8M5_9CORV</name>
<dbReference type="InterPro" id="IPR005292">
    <property type="entry name" value="MRP"/>
</dbReference>
<evidence type="ECO:0000256" key="8">
    <source>
        <dbReference type="ARBA" id="ARBA00022840"/>
    </source>
</evidence>
<dbReference type="InterPro" id="IPR017871">
    <property type="entry name" value="ABC_transporter-like_CS"/>
</dbReference>
<dbReference type="GO" id="GO:0015431">
    <property type="term" value="F:ABC-type glutathione S-conjugate transporter activity"/>
    <property type="evidence" value="ECO:0007669"/>
    <property type="project" value="UniProtKB-EC"/>
</dbReference>
<keyword evidence="7" id="KW-0547">Nucleotide-binding</keyword>
<dbReference type="FunFam" id="1.20.1560.10:FF:000032">
    <property type="entry name" value="ATP-binding cassette sub-family C member 6"/>
    <property type="match status" value="1"/>
</dbReference>
<keyword evidence="9" id="KW-1278">Translocase</keyword>
<keyword evidence="11 14" id="KW-0472">Membrane</keyword>
<comment type="similarity">
    <text evidence="2">Belongs to the ABC transporter superfamily. ABCC family. Conjugate transporter (TC 3.A.1.208) subfamily.</text>
</comment>
<evidence type="ECO:0000256" key="14">
    <source>
        <dbReference type="SAM" id="Phobius"/>
    </source>
</evidence>
<dbReference type="InterPro" id="IPR003593">
    <property type="entry name" value="AAA+_ATPase"/>
</dbReference>
<dbReference type="Pfam" id="PF24357">
    <property type="entry name" value="TMD0_ABC"/>
    <property type="match status" value="1"/>
</dbReference>
<feature type="non-terminal residue" evidence="17">
    <location>
        <position position="1"/>
    </location>
</feature>
<dbReference type="InterPro" id="IPR036640">
    <property type="entry name" value="ABC1_TM_sf"/>
</dbReference>
<protein>
    <recommendedName>
        <fullName evidence="12">ABC-type glutathione-S-conjugate transporter</fullName>
        <ecNumber evidence="12">7.6.2.3</ecNumber>
    </recommendedName>
</protein>
<dbReference type="FunFam" id="1.20.1560.10:FF:000001">
    <property type="entry name" value="ATP-binding cassette subfamily C member 1"/>
    <property type="match status" value="1"/>
</dbReference>
<feature type="transmembrane region" description="Helical" evidence="14">
    <location>
        <begin position="580"/>
        <end position="604"/>
    </location>
</feature>
<evidence type="ECO:0000259" key="15">
    <source>
        <dbReference type="PROSITE" id="PS50893"/>
    </source>
</evidence>
<evidence type="ECO:0000256" key="2">
    <source>
        <dbReference type="ARBA" id="ARBA00009726"/>
    </source>
</evidence>
<dbReference type="PROSITE" id="PS50893">
    <property type="entry name" value="ABC_TRANSPORTER_2"/>
    <property type="match status" value="2"/>
</dbReference>
<dbReference type="PANTHER" id="PTHR24223:SF339">
    <property type="entry name" value="ATP-BINDING CASSETTE SUB-FAMILY C MEMBER 6"/>
    <property type="match status" value="1"/>
</dbReference>
<evidence type="ECO:0000313" key="17">
    <source>
        <dbReference type="EMBL" id="NWW20632.1"/>
    </source>
</evidence>
<evidence type="ECO:0000256" key="1">
    <source>
        <dbReference type="ARBA" id="ARBA00004651"/>
    </source>
</evidence>
<evidence type="ECO:0000256" key="9">
    <source>
        <dbReference type="ARBA" id="ARBA00022967"/>
    </source>
</evidence>
<organism evidence="17 18">
    <name type="scientific">Falcunculus frontatus</name>
    <name type="common">Eastern shriketit</name>
    <dbReference type="NCBI Taxonomy" id="254539"/>
    <lineage>
        <taxon>Eukaryota</taxon>
        <taxon>Metazoa</taxon>
        <taxon>Chordata</taxon>
        <taxon>Craniata</taxon>
        <taxon>Vertebrata</taxon>
        <taxon>Euteleostomi</taxon>
        <taxon>Archelosauria</taxon>
        <taxon>Archosauria</taxon>
        <taxon>Dinosauria</taxon>
        <taxon>Saurischia</taxon>
        <taxon>Theropoda</taxon>
        <taxon>Coelurosauria</taxon>
        <taxon>Aves</taxon>
        <taxon>Neognathae</taxon>
        <taxon>Neoaves</taxon>
        <taxon>Telluraves</taxon>
        <taxon>Australaves</taxon>
        <taxon>Passeriformes</taxon>
        <taxon>Corvoidea</taxon>
        <taxon>Pachycephalidae</taxon>
        <taxon>Falcunculus</taxon>
    </lineage>
</organism>
<evidence type="ECO:0000256" key="7">
    <source>
        <dbReference type="ARBA" id="ARBA00022741"/>
    </source>
</evidence>
<feature type="transmembrane region" description="Helical" evidence="14">
    <location>
        <begin position="1083"/>
        <end position="1108"/>
    </location>
</feature>
<dbReference type="PROSITE" id="PS50929">
    <property type="entry name" value="ABC_TM1F"/>
    <property type="match status" value="2"/>
</dbReference>
<feature type="transmembrane region" description="Helical" evidence="14">
    <location>
        <begin position="178"/>
        <end position="195"/>
    </location>
</feature>
<dbReference type="InterPro" id="IPR050173">
    <property type="entry name" value="ABC_transporter_C-like"/>
</dbReference>
<sequence>LSSALLCIMSFTSALFLFQSWNQTWPANTPGLTWCFESSIIAWIPCAYLWVCFPFYYLYLRHRNKGYIRMSHIFKAKMVLGFILVILCFSNVFFMVWEKSQGIPRSPAFFISPAVMGITMVLALFLTQAERMMGIQSSGVLLIYWLLSFVAALVMFSSKIQHALEKGFLEDHFHHVTTYLYAGLVLGELVLFCLVDHPPFFSKADNNPNQCPEASSSFLSKITYWWFSGLLWKGSQQALGVHDLWPVRKQDSSEEIVAWAEREWKKCHSRSQQKMESATFKKSQKTETGIAEAEETEALLQSTHNQSGPLLKMFWSMFGTYFLLSTVCLVICDVFLFSTPKLLSLFLKFIEEEAAPSWLGYFYAFSMFVLGCLQTLFEQRYMYTCLVLGLRLRTAVTGLVYRKILVMSNASRKAATIGEIVNLLSVDVQKLMDLIIYFNGTWLAPIRIIICFVFLWQLLGPSALTAIAVFLFLLPLNFVITKKRSQFQETQMKHKDERAKLTNAILSDIKVIKLYGWEKTFMEKVLGIRKQELQALKRSQILFSASLVSFHSSTFLITFVMFAVYTLVDSTHVLDAEKAFVSLALINILNTAHSFLPFSINAALQAKVSLNRLAAFLNVEELNPESSHRSTSGCGELLCITIRNGTFCWSKKTSPCLRSIDLTVPQGCLLAVVGQVGAGKSSLLAALLGELETTDGCVTMKDTAAYVPQQAWVLNASVEDNILFGKEMDETWFSRVTEACALHPDLETFPAGQKSEIGEKGINLSGGQKQRVTLARAVYQKASVYLLDDPLSAVDARVGQHIFEHVLGPNGLLKDKTRVLVTHTINILPQVDNIVFLVNGMISETGSYQELLQRNGAFAEFLHSHITAEEKPCAGFPGNPDGLESFFLGLSVNCFLHITFVKAAVGRETIPGSQDCTRAAATSGALTKAETTQHGRVGAGVFGAYLQAAGAALCLCTALAFTCHQAMAFSRGYWLSLWTDDPVHNGTQQHTELRVGVFGALGVVQALSRFACTSAVLLGGVLASQQLFLQLLSSVMRSPMLFFEQTPSGHLLNRFSRDMDAVDSVIPDKLKSVLGFLFSLLEIYLVIVVATPWAAVAIVPLTVLYAAFQHFYVTTSCQLRRMEAASRSPIYSHISETFQGSSVIRAHKDQQRFISKSNFLVDENQRICFPGAVADRWLATNLEFLGNGIVLFAALFAAVGRTQLSPGTAGFSISYALQITGVLNWMVRSWTEIENNIVSVERVREYLRTPKEAAWTLNGKLQGQDWLAEGRIEFRNYSLCYRPGLEPALRRVSVTISGHEKIGITGRTGAGKSTLALGLLRLVEAAEGAILIDGQDIAQLGLHDLRSKITVVPQDPVLFSGSLRMNLDPLNQYSDADIWTALELTQLKNFVAALPEQLEYKCTDQGENLSTGQKQLLCLARALLQKAKILILDEATAAVDLETDVQIQSMLRTQFRDSTVLTIAHRVNTVLDCDRILVLENGGIAEFDTPEHLIAQKGLFYRLMEESGLA</sequence>
<dbReference type="FunFam" id="3.40.50.300:FF:000074">
    <property type="entry name" value="Multidrug resistance-associated protein 5 isoform 1"/>
    <property type="match status" value="1"/>
</dbReference>
<reference evidence="17 18" key="1">
    <citation type="submission" date="2019-09" db="EMBL/GenBank/DDBJ databases">
        <title>Bird 10,000 Genomes (B10K) Project - Family phase.</title>
        <authorList>
            <person name="Zhang G."/>
        </authorList>
    </citation>
    <scope>NUCLEOTIDE SEQUENCE [LARGE SCALE GENOMIC DNA]</scope>
    <source>
        <strain evidence="17">B10K-DU-029-77</strain>
    </source>
</reference>
<dbReference type="InterPro" id="IPR011527">
    <property type="entry name" value="ABC1_TM_dom"/>
</dbReference>
<dbReference type="Pfam" id="PF00664">
    <property type="entry name" value="ABC_membrane"/>
    <property type="match status" value="2"/>
</dbReference>
<comment type="caution">
    <text evidence="17">The sequence shown here is derived from an EMBL/GenBank/DDBJ whole genome shotgun (WGS) entry which is preliminary data.</text>
</comment>
<dbReference type="EC" id="7.6.2.3" evidence="12"/>
<keyword evidence="8" id="KW-0067">ATP-binding</keyword>
<gene>
    <name evidence="17" type="primary">Abcc1_1</name>
    <name evidence="17" type="ORF">FALFRO_R05030</name>
</gene>
<evidence type="ECO:0000256" key="12">
    <source>
        <dbReference type="ARBA" id="ARBA00024220"/>
    </source>
</evidence>
<dbReference type="NCBIfam" id="TIGR00957">
    <property type="entry name" value="MRP_assoc_pro"/>
    <property type="match status" value="1"/>
</dbReference>
<evidence type="ECO:0000259" key="16">
    <source>
        <dbReference type="PROSITE" id="PS50929"/>
    </source>
</evidence>
<comment type="catalytic activity">
    <reaction evidence="13">
        <text>leukotriene C4(in) + ATP + H2O = leukotriene C4(out) + ADP + phosphate + H(+)</text>
        <dbReference type="Rhea" id="RHEA:38963"/>
        <dbReference type="ChEBI" id="CHEBI:15377"/>
        <dbReference type="ChEBI" id="CHEBI:15378"/>
        <dbReference type="ChEBI" id="CHEBI:30616"/>
        <dbReference type="ChEBI" id="CHEBI:43474"/>
        <dbReference type="ChEBI" id="CHEBI:57973"/>
        <dbReference type="ChEBI" id="CHEBI:456216"/>
    </reaction>
    <physiologicalReaction direction="left-to-right" evidence="13">
        <dbReference type="Rhea" id="RHEA:38964"/>
    </physiologicalReaction>
</comment>
<dbReference type="InterPro" id="IPR056227">
    <property type="entry name" value="TMD0_ABC"/>
</dbReference>
<evidence type="ECO:0000256" key="5">
    <source>
        <dbReference type="ARBA" id="ARBA00022692"/>
    </source>
</evidence>
<feature type="transmembrane region" description="Helical" evidence="14">
    <location>
        <begin position="314"/>
        <end position="338"/>
    </location>
</feature>
<proteinExistence type="inferred from homology"/>
<feature type="transmembrane region" description="Helical" evidence="14">
    <location>
        <begin position="358"/>
        <end position="377"/>
    </location>
</feature>
<dbReference type="Gene3D" id="1.20.1560.10">
    <property type="entry name" value="ABC transporter type 1, transmembrane domain"/>
    <property type="match status" value="2"/>
</dbReference>
<dbReference type="FunFam" id="3.40.50.300:FF:000293">
    <property type="entry name" value="ATP binding cassette subfamily C member 1"/>
    <property type="match status" value="1"/>
</dbReference>
<dbReference type="EMBL" id="VZRV01004672">
    <property type="protein sequence ID" value="NWW20632.1"/>
    <property type="molecule type" value="Genomic_DNA"/>
</dbReference>
<dbReference type="CDD" id="cd03250">
    <property type="entry name" value="ABCC_MRP_domain1"/>
    <property type="match status" value="1"/>
</dbReference>
<dbReference type="CDD" id="cd18603">
    <property type="entry name" value="ABC_6TM_MRP1_2_3_6_D2_like"/>
    <property type="match status" value="1"/>
</dbReference>
<evidence type="ECO:0000256" key="3">
    <source>
        <dbReference type="ARBA" id="ARBA00022448"/>
    </source>
</evidence>
<dbReference type="Gene3D" id="3.40.50.300">
    <property type="entry name" value="P-loop containing nucleotide triphosphate hydrolases"/>
    <property type="match status" value="2"/>
</dbReference>
<feature type="domain" description="ABC transmembrane type-1" evidence="16">
    <location>
        <begin position="958"/>
        <end position="1235"/>
    </location>
</feature>
<feature type="transmembrane region" description="Helical" evidence="14">
    <location>
        <begin position="79"/>
        <end position="97"/>
    </location>
</feature>
<dbReference type="InterPro" id="IPR027417">
    <property type="entry name" value="P-loop_NTPase"/>
</dbReference>
<feature type="domain" description="ABC transporter" evidence="15">
    <location>
        <begin position="642"/>
        <end position="864"/>
    </location>
</feature>
<dbReference type="GO" id="GO:0005524">
    <property type="term" value="F:ATP binding"/>
    <property type="evidence" value="ECO:0007669"/>
    <property type="project" value="UniProtKB-KW"/>
</dbReference>
<feature type="domain" description="ABC transporter" evidence="15">
    <location>
        <begin position="1274"/>
        <end position="1506"/>
    </location>
</feature>
<feature type="transmembrane region" description="Helical" evidence="14">
    <location>
        <begin position="38"/>
        <end position="59"/>
    </location>
</feature>
<feature type="transmembrane region" description="Helical" evidence="14">
    <location>
        <begin position="462"/>
        <end position="480"/>
    </location>
</feature>
<dbReference type="CDD" id="cd03244">
    <property type="entry name" value="ABCC_MRP_domain2"/>
    <property type="match status" value="1"/>
</dbReference>
<feature type="transmembrane region" description="Helical" evidence="14">
    <location>
        <begin position="434"/>
        <end position="456"/>
    </location>
</feature>
<feature type="transmembrane region" description="Helical" evidence="14">
    <location>
        <begin position="139"/>
        <end position="158"/>
    </location>
</feature>
<comment type="subcellular location">
    <subcellularLocation>
        <location evidence="1">Cell membrane</location>
        <topology evidence="1">Multi-pass membrane protein</topology>
    </subcellularLocation>
</comment>
<feature type="transmembrane region" description="Helical" evidence="14">
    <location>
        <begin position="541"/>
        <end position="568"/>
    </location>
</feature>
<dbReference type="InterPro" id="IPR003439">
    <property type="entry name" value="ABC_transporter-like_ATP-bd"/>
</dbReference>
<keyword evidence="4" id="KW-1003">Cell membrane</keyword>
<evidence type="ECO:0000256" key="6">
    <source>
        <dbReference type="ARBA" id="ARBA00022737"/>
    </source>
</evidence>
<evidence type="ECO:0000256" key="4">
    <source>
        <dbReference type="ARBA" id="ARBA00022475"/>
    </source>
</evidence>
<accession>A0A7K6L8M5</accession>
<dbReference type="SMART" id="SM00382">
    <property type="entry name" value="AAA"/>
    <property type="match status" value="2"/>
</dbReference>
<dbReference type="PROSITE" id="PS00211">
    <property type="entry name" value="ABC_TRANSPORTER_1"/>
    <property type="match status" value="1"/>
</dbReference>
<dbReference type="GO" id="GO:0005886">
    <property type="term" value="C:plasma membrane"/>
    <property type="evidence" value="ECO:0007669"/>
    <property type="project" value="UniProtKB-SubCell"/>
</dbReference>
<dbReference type="OrthoDB" id="6500128at2759"/>
<dbReference type="PANTHER" id="PTHR24223">
    <property type="entry name" value="ATP-BINDING CASSETTE SUB-FAMILY C"/>
    <property type="match status" value="1"/>
</dbReference>
<evidence type="ECO:0000256" key="11">
    <source>
        <dbReference type="ARBA" id="ARBA00023136"/>
    </source>
</evidence>
<dbReference type="CDD" id="cd18595">
    <property type="entry name" value="ABC_6TM_MRP1_2_3_6_D1_like"/>
    <property type="match status" value="1"/>
</dbReference>
<feature type="non-terminal residue" evidence="17">
    <location>
        <position position="1510"/>
    </location>
</feature>
<evidence type="ECO:0000313" key="18">
    <source>
        <dbReference type="Proteomes" id="UP000534626"/>
    </source>
</evidence>
<evidence type="ECO:0000256" key="10">
    <source>
        <dbReference type="ARBA" id="ARBA00022989"/>
    </source>
</evidence>
<dbReference type="Proteomes" id="UP000534626">
    <property type="component" value="Unassembled WGS sequence"/>
</dbReference>
<dbReference type="GO" id="GO:0016887">
    <property type="term" value="F:ATP hydrolysis activity"/>
    <property type="evidence" value="ECO:0007669"/>
    <property type="project" value="InterPro"/>
</dbReference>
<keyword evidence="5 14" id="KW-0812">Transmembrane</keyword>
<evidence type="ECO:0000256" key="13">
    <source>
        <dbReference type="ARBA" id="ARBA00047523"/>
    </source>
</evidence>
<keyword evidence="3" id="KW-0813">Transport</keyword>
<feature type="transmembrane region" description="Helical" evidence="14">
    <location>
        <begin position="109"/>
        <end position="127"/>
    </location>
</feature>
<keyword evidence="6" id="KW-0677">Repeat</keyword>
<dbReference type="Pfam" id="PF00005">
    <property type="entry name" value="ABC_tran"/>
    <property type="match status" value="2"/>
</dbReference>